<dbReference type="HOGENOM" id="CLU_028647_6_0_1"/>
<dbReference type="PaxDb" id="4113-PGSC0003DMT400086042"/>
<evidence type="ECO:0000313" key="2">
    <source>
        <dbReference type="EnsemblPlants" id="PGSC0003DMT400086042"/>
    </source>
</evidence>
<reference evidence="3" key="1">
    <citation type="journal article" date="2011" name="Nature">
        <title>Genome sequence and analysis of the tuber crop potato.</title>
        <authorList>
            <consortium name="The Potato Genome Sequencing Consortium"/>
        </authorList>
    </citation>
    <scope>NUCLEOTIDE SEQUENCE [LARGE SCALE GENOMIC DNA]</scope>
    <source>
        <strain evidence="3">cv. DM1-3 516 R44</strain>
    </source>
</reference>
<feature type="region of interest" description="Disordered" evidence="1">
    <location>
        <begin position="121"/>
        <end position="155"/>
    </location>
</feature>
<organism evidence="2 3">
    <name type="scientific">Solanum tuberosum</name>
    <name type="common">Potato</name>
    <dbReference type="NCBI Taxonomy" id="4113"/>
    <lineage>
        <taxon>Eukaryota</taxon>
        <taxon>Viridiplantae</taxon>
        <taxon>Streptophyta</taxon>
        <taxon>Embryophyta</taxon>
        <taxon>Tracheophyta</taxon>
        <taxon>Spermatophyta</taxon>
        <taxon>Magnoliopsida</taxon>
        <taxon>eudicotyledons</taxon>
        <taxon>Gunneridae</taxon>
        <taxon>Pentapetalae</taxon>
        <taxon>asterids</taxon>
        <taxon>lamiids</taxon>
        <taxon>Solanales</taxon>
        <taxon>Solanaceae</taxon>
        <taxon>Solanoideae</taxon>
        <taxon>Solaneae</taxon>
        <taxon>Solanum</taxon>
    </lineage>
</organism>
<evidence type="ECO:0000313" key="3">
    <source>
        <dbReference type="Proteomes" id="UP000011115"/>
    </source>
</evidence>
<keyword evidence="3" id="KW-1185">Reference proteome</keyword>
<dbReference type="EnsemblPlants" id="PGSC0003DMT400086042">
    <property type="protein sequence ID" value="PGSC0003DMT400086042"/>
    <property type="gene ID" value="PGSC0003DMG400035613"/>
</dbReference>
<dbReference type="AlphaFoldDB" id="M1DAV5"/>
<protein>
    <submittedName>
        <fullName evidence="2">Integrase core domain containing protein</fullName>
    </submittedName>
</protein>
<name>M1DAV5_SOLTU</name>
<accession>M1DAV5</accession>
<dbReference type="InParanoid" id="M1DAV5"/>
<dbReference type="Gramene" id="PGSC0003DMT400086042">
    <property type="protein sequence ID" value="PGSC0003DMT400086042"/>
    <property type="gene ID" value="PGSC0003DMG400035613"/>
</dbReference>
<dbReference type="Proteomes" id="UP000011115">
    <property type="component" value="Unassembled WGS sequence"/>
</dbReference>
<sequence>MLPWMKKSIEKSEARIEAVVDRKIQAVHWRIYSFELRVMERPQPRPTVDLNTFQAELAKLRTDVNALTVVEEAIPEPTPERMRDELEKGETEFEVAQQQSILDEELRQQRVIELVVGASGSRSTTDYVPTTVKGVTDGVSLADPASSRQPDPPTS</sequence>
<evidence type="ECO:0000256" key="1">
    <source>
        <dbReference type="SAM" id="MobiDB-lite"/>
    </source>
</evidence>
<proteinExistence type="predicted"/>
<reference evidence="2" key="2">
    <citation type="submission" date="2015-06" db="UniProtKB">
        <authorList>
            <consortium name="EnsemblPlants"/>
        </authorList>
    </citation>
    <scope>IDENTIFICATION</scope>
    <source>
        <strain evidence="2">DM1-3 516 R44</strain>
    </source>
</reference>